<dbReference type="Pfam" id="PF01535">
    <property type="entry name" value="PPR"/>
    <property type="match status" value="1"/>
</dbReference>
<feature type="repeat" description="PPR" evidence="2">
    <location>
        <begin position="540"/>
        <end position="574"/>
    </location>
</feature>
<dbReference type="eggNOG" id="KOG4197">
    <property type="taxonomic scope" value="Eukaryota"/>
</dbReference>
<keyword evidence="4" id="KW-1185">Reference proteome</keyword>
<name>T0QYY4_SAPDV</name>
<feature type="repeat" description="PPR" evidence="2">
    <location>
        <begin position="817"/>
        <end position="851"/>
    </location>
</feature>
<keyword evidence="1" id="KW-0677">Repeat</keyword>
<dbReference type="OrthoDB" id="185462at2759"/>
<dbReference type="AlphaFoldDB" id="T0QYY4"/>
<dbReference type="RefSeq" id="XP_008607356.1">
    <property type="nucleotide sequence ID" value="XM_008609134.1"/>
</dbReference>
<dbReference type="VEuPathDB" id="FungiDB:SDRG_03501"/>
<feature type="repeat" description="PPR" evidence="2">
    <location>
        <begin position="606"/>
        <end position="640"/>
    </location>
</feature>
<evidence type="ECO:0000313" key="4">
    <source>
        <dbReference type="Proteomes" id="UP000030762"/>
    </source>
</evidence>
<reference evidence="3 4" key="1">
    <citation type="submission" date="2012-04" db="EMBL/GenBank/DDBJ databases">
        <title>The Genome Sequence of Saprolegnia declina VS20.</title>
        <authorList>
            <consortium name="The Broad Institute Genome Sequencing Platform"/>
            <person name="Russ C."/>
            <person name="Nusbaum C."/>
            <person name="Tyler B."/>
            <person name="van West P."/>
            <person name="Dieguez-Uribeondo J."/>
            <person name="de Bruijn I."/>
            <person name="Tripathy S."/>
            <person name="Jiang R."/>
            <person name="Young S.K."/>
            <person name="Zeng Q."/>
            <person name="Gargeya S."/>
            <person name="Fitzgerald M."/>
            <person name="Haas B."/>
            <person name="Abouelleil A."/>
            <person name="Alvarado L."/>
            <person name="Arachchi H.M."/>
            <person name="Berlin A."/>
            <person name="Chapman S.B."/>
            <person name="Goldberg J."/>
            <person name="Griggs A."/>
            <person name="Gujja S."/>
            <person name="Hansen M."/>
            <person name="Howarth C."/>
            <person name="Imamovic A."/>
            <person name="Larimer J."/>
            <person name="McCowen C."/>
            <person name="Montmayeur A."/>
            <person name="Murphy C."/>
            <person name="Neiman D."/>
            <person name="Pearson M."/>
            <person name="Priest M."/>
            <person name="Roberts A."/>
            <person name="Saif S."/>
            <person name="Shea T."/>
            <person name="Sisk P."/>
            <person name="Sykes S."/>
            <person name="Wortman J."/>
            <person name="Nusbaum C."/>
            <person name="Birren B."/>
        </authorList>
    </citation>
    <scope>NUCLEOTIDE SEQUENCE [LARGE SCALE GENOMIC DNA]</scope>
    <source>
        <strain evidence="3 4">VS20</strain>
    </source>
</reference>
<feature type="repeat" description="PPR" evidence="2">
    <location>
        <begin position="94"/>
        <end position="128"/>
    </location>
</feature>
<dbReference type="PANTHER" id="PTHR47447:SF17">
    <property type="entry name" value="OS12G0638900 PROTEIN"/>
    <property type="match status" value="1"/>
</dbReference>
<evidence type="ECO:0000256" key="2">
    <source>
        <dbReference type="PROSITE-ProRule" id="PRU00708"/>
    </source>
</evidence>
<evidence type="ECO:0000313" key="3">
    <source>
        <dbReference type="EMBL" id="EQC39295.1"/>
    </source>
</evidence>
<dbReference type="Proteomes" id="UP000030762">
    <property type="component" value="Unassembled WGS sequence"/>
</dbReference>
<dbReference type="EMBL" id="JH767139">
    <property type="protein sequence ID" value="EQC39295.1"/>
    <property type="molecule type" value="Genomic_DNA"/>
</dbReference>
<evidence type="ECO:0008006" key="5">
    <source>
        <dbReference type="Google" id="ProtNLM"/>
    </source>
</evidence>
<accession>T0QYY4</accession>
<proteinExistence type="predicted"/>
<dbReference type="InterPro" id="IPR002885">
    <property type="entry name" value="PPR_rpt"/>
</dbReference>
<dbReference type="NCBIfam" id="TIGR00756">
    <property type="entry name" value="PPR"/>
    <property type="match status" value="1"/>
</dbReference>
<dbReference type="PANTHER" id="PTHR47447">
    <property type="entry name" value="OS03G0856100 PROTEIN"/>
    <property type="match status" value="1"/>
</dbReference>
<sequence>MKRVTKVVEQSTRALLDRVRHERVALNRDEFNKLIANTGRCFSSREAHEVLQLMAKHMRPCPTSHSGVLQALVRERKHREAMRYLESLPPTDLSTNLFNIAILSCGHRGDLADARALYGSMRQHQFAPNAQTYQGLIQACIASRDVVAAEDYWATMLAADLAPTRPAVRALLAIYHDTAVAVRAAATTPRNPPLDLSLCVSLCDTIRAVAPSALPAFPFEMLLDVADTTHGMSLSGEMAHLVLDALPTCHLSRWLDKIAPLPIGMDGSLFDAALQRCADEGLQTDFFYILRALRARAYDHSEPTHLLLDAKNNELMASRRCSSLVHYDVHGDRWTTEMANNWLRDLLRHRPEDALAHVLCIVDTMASSLVPPPNAATYNALLTALHESDGRHDHLFLGLFEAMVAANVFNDESVTLALLAARDLGAVHRVQSLLRLVAAPSDSMYAIAIDTLVRANDVTGALRLLAAMPMKASPFTYAVLFKGLSARKDTSAALALLEHMEEAHVGTPEVAGLFSLVRTFRRTPDVVLALLRRLTKYPLDVGVYNGALDIFRRHGMYSEAADVLRLMADFTVAPSSDTHVLYLLTCANAKKFSLAMRYLGTIDDASVDVFNAAIEVCGHTKKPLDALQVFEGMQVCGVSPNQTTYLRLLHALSPHGDVALMETIVDEMPPHFVDERIWNRLLDGCGYARLPHAALHLYGRLEAATRPSIVSVNLVLRALTTSKAFPLAAMETFLENAIRRHGLVPNVITYTTLLGQAMHEERYADCQRLFDALQAQTTPDATSFAMLLRAFHAANRDEWSVDALLETFWAIQAHLNDAMSYVGVLRELAAAGRPDDAHAVLRCMEDRGLHATEACTLVMRLFNDAGKHSHVCAIYDTMQRRGMQPSPETTIEMVVALEAGQEWVRATGLFVKLTQKHPTLPHEKLSRAAIGRYYIRSNSLPSRLPLQVDDDNQA</sequence>
<gene>
    <name evidence="3" type="ORF">SDRG_03501</name>
</gene>
<dbReference type="InParanoid" id="T0QYY4"/>
<organism evidence="3 4">
    <name type="scientific">Saprolegnia diclina (strain VS20)</name>
    <dbReference type="NCBI Taxonomy" id="1156394"/>
    <lineage>
        <taxon>Eukaryota</taxon>
        <taxon>Sar</taxon>
        <taxon>Stramenopiles</taxon>
        <taxon>Oomycota</taxon>
        <taxon>Saprolegniomycetes</taxon>
        <taxon>Saprolegniales</taxon>
        <taxon>Saprolegniaceae</taxon>
        <taxon>Saprolegnia</taxon>
    </lineage>
</organism>
<protein>
    <recommendedName>
        <fullName evidence="5">Pentacotripeptide-repeat region of PRORP domain-containing protein</fullName>
    </recommendedName>
</protein>
<dbReference type="STRING" id="1156394.T0QYY4"/>
<dbReference type="Gene3D" id="1.25.40.10">
    <property type="entry name" value="Tetratricopeptide repeat domain"/>
    <property type="match status" value="6"/>
</dbReference>
<dbReference type="OMA" id="VDERIWN"/>
<dbReference type="PROSITE" id="PS51375">
    <property type="entry name" value="PPR"/>
    <property type="match status" value="4"/>
</dbReference>
<dbReference type="InterPro" id="IPR011990">
    <property type="entry name" value="TPR-like_helical_dom_sf"/>
</dbReference>
<dbReference type="GeneID" id="19944228"/>
<evidence type="ECO:0000256" key="1">
    <source>
        <dbReference type="ARBA" id="ARBA00022737"/>
    </source>
</evidence>